<feature type="compositionally biased region" description="Basic residues" evidence="2">
    <location>
        <begin position="110"/>
        <end position="121"/>
    </location>
</feature>
<feature type="compositionally biased region" description="Basic residues" evidence="2">
    <location>
        <begin position="1146"/>
        <end position="1158"/>
    </location>
</feature>
<dbReference type="InterPro" id="IPR026306">
    <property type="entry name" value="RSBN1/Dpy-2/CEP530"/>
</dbReference>
<feature type="compositionally biased region" description="Basic and acidic residues" evidence="2">
    <location>
        <begin position="1159"/>
        <end position="1178"/>
    </location>
</feature>
<feature type="region of interest" description="Disordered" evidence="2">
    <location>
        <begin position="1242"/>
        <end position="1315"/>
    </location>
</feature>
<feature type="compositionally biased region" description="Basic and acidic residues" evidence="2">
    <location>
        <begin position="756"/>
        <end position="770"/>
    </location>
</feature>
<proteinExistence type="inferred from homology"/>
<reference evidence="3" key="1">
    <citation type="submission" date="2025-08" db="UniProtKB">
        <authorList>
            <consortium name="Ensembl"/>
        </authorList>
    </citation>
    <scope>IDENTIFICATION</scope>
</reference>
<keyword evidence="4" id="KW-1185">Reference proteome</keyword>
<feature type="compositionally biased region" description="Basic residues" evidence="2">
    <location>
        <begin position="236"/>
        <end position="245"/>
    </location>
</feature>
<dbReference type="GeneTree" id="ENSGT00390000001969"/>
<feature type="compositionally biased region" description="Basic and acidic residues" evidence="2">
    <location>
        <begin position="842"/>
        <end position="997"/>
    </location>
</feature>
<sequence length="1315" mass="149163">MAESVDSMHFAANSKTNSPKPLIPKRPPESRPQSSSDIYSPPSKKVRIEEKSLKHKKLNGDVCAGEKHNGKQSYGSPAKWSFGPAKASNSSAPAPARKIFKISNFLASPHKVKKAKDKRHKDKDQTLQTQSSPIAMEKVSPASCHTKTENGDVQVFKKEHRVKDNERDKKKEKDKELNHNLPVNDIGSENGEVISQQKEPVESKEILQPTSEEEMLLKKLKKKKKKKHKDGEREKTRHSRPKMYHRSSQTVCAGVSLELPDFLTKINGNSSNSLRHNTAAPHQDHLLDSALAPTAAMAQERLGFSPPLQCAPSSSPVLEGLEFARLIHVEQQANGGASVAHTYTEHLAHLSPAEMQRFAQEFVTLSFSEDQDQAAHFVMGIIHGAASYLPDFLDYFSYNFPNSPVKMEVLGKKDIETTTMANFCSQVKRTYSQGTYRAGAMRQVSLVGAVDEEVGDYFPEFISMLADSPFLERTLPWGTFSSLRLQSPTESDDGPIMWVRPGEQMIPMADMPKSPFKRKSRSTNEIKNLQYLPRASEPREMLFEDRTRAHADHIGQGFERQTTAAVGVLKAVRCGEGGDGPARITKDVVCFHAGDFPDVVMRLQLDLHEPPLSQCVQWIDDAKLNQLRREGIRYARIQLYHDDIYFIPRGVVHQFKTVSAVCSLAWHIRLRQYHQEEEEEKGEDETLTPTRSPLRLDEEEDDEDDDDDGEEEEDDDDDDERDRTKDCHARSKMSPDFGDRRREGWRDPSSQGHTGVYKEEEVETDGKPPADDCSPTPSLDLIKKEREDGLLAESLMEVTPKKENGEGVGGGQGEARDAATRTLYKGVVEEGEAGAPWTLQHIKKEQDVIEERPQKPTLKEERPQKPTLKEERTQKPTLKEERTQKTTLKEERPQKPTLKEERTQKPTLKEERPQKTTLKEERTQKPTLKEERTQKPTLAEDRQQKPTLAEDRQQKPTFTEERPQKPTFTEERPLKPTLAEERLLQSPGAREKAREDCTGTCVPSTPVRKDKEKVRAKDKEEREKGKDREKKEKERGKEKERDKKDRPKDRERDKERVREREKTKPVGVTLTHPLIQVKKKEEDGTREGSGHSTLPFQKEDRGSKEPESASKAPSQLKRDKEHDKERPSAPPHTRPEREDSKEGSLHRHKPSHGKKEKSSHREGKDSQARSKTAREDGKPGPLKQSHVKKEGKKDKEINNKEERKKTNAAQGFAPPPDHKPTPRTLITFDLFKPMDAHQTLPVSYTDTRVKSHHHGESRGTSGSRFGADSRTLTPSKVPKAKDPKQAKATPNSESQLLLKQPLKPHTPQTQKDFLI</sequence>
<dbReference type="Proteomes" id="UP000694546">
    <property type="component" value="Chromosome 9"/>
</dbReference>
<evidence type="ECO:0000256" key="2">
    <source>
        <dbReference type="SAM" id="MobiDB-lite"/>
    </source>
</evidence>
<feature type="compositionally biased region" description="Basic and acidic residues" evidence="2">
    <location>
        <begin position="1116"/>
        <end position="1145"/>
    </location>
</feature>
<dbReference type="OrthoDB" id="6020087at2759"/>
<feature type="compositionally biased region" description="Basic and acidic residues" evidence="2">
    <location>
        <begin position="1097"/>
        <end position="1108"/>
    </location>
</feature>
<feature type="region of interest" description="Disordered" evidence="2">
    <location>
        <begin position="675"/>
        <end position="817"/>
    </location>
</feature>
<feature type="compositionally biased region" description="Polar residues" evidence="2">
    <location>
        <begin position="1306"/>
        <end position="1315"/>
    </location>
</feature>
<feature type="compositionally biased region" description="Basic and acidic residues" evidence="2">
    <location>
        <begin position="1007"/>
        <end position="1064"/>
    </location>
</feature>
<evidence type="ECO:0000313" key="4">
    <source>
        <dbReference type="Proteomes" id="UP000694546"/>
    </source>
</evidence>
<feature type="compositionally biased region" description="Basic and acidic residues" evidence="2">
    <location>
        <begin position="1078"/>
        <end position="1089"/>
    </location>
</feature>
<feature type="compositionally biased region" description="Basic and acidic residues" evidence="2">
    <location>
        <begin position="737"/>
        <end position="746"/>
    </location>
</feature>
<feature type="region of interest" description="Disordered" evidence="2">
    <location>
        <begin position="220"/>
        <end position="248"/>
    </location>
</feature>
<feature type="compositionally biased region" description="Acidic residues" evidence="2">
    <location>
        <begin position="697"/>
        <end position="720"/>
    </location>
</feature>
<feature type="region of interest" description="Disordered" evidence="2">
    <location>
        <begin position="1"/>
        <end position="94"/>
    </location>
</feature>
<comment type="similarity">
    <text evidence="1">Belongs to the round spermatid basic protein 1 family.</text>
</comment>
<feature type="compositionally biased region" description="Polar residues" evidence="2">
    <location>
        <begin position="1288"/>
        <end position="1297"/>
    </location>
</feature>
<dbReference type="GO" id="GO:0005634">
    <property type="term" value="C:nucleus"/>
    <property type="evidence" value="ECO:0007669"/>
    <property type="project" value="InterPro"/>
</dbReference>
<dbReference type="PANTHER" id="PTHR13354:SF9">
    <property type="entry name" value="LYSINE-SPECIFIC DEMETHYLASE RSBN1L"/>
    <property type="match status" value="1"/>
</dbReference>
<evidence type="ECO:0000313" key="3">
    <source>
        <dbReference type="Ensembl" id="ENSGMOP00000041633.1"/>
    </source>
</evidence>
<dbReference type="Ensembl" id="ENSGMOT00000042423.1">
    <property type="protein sequence ID" value="ENSGMOP00000041633.1"/>
    <property type="gene ID" value="ENSGMOG00000035793.1"/>
</dbReference>
<feature type="compositionally biased region" description="Basic and acidic residues" evidence="2">
    <location>
        <begin position="1187"/>
        <end position="1205"/>
    </location>
</feature>
<feature type="compositionally biased region" description="Basic and acidic residues" evidence="2">
    <location>
        <begin position="146"/>
        <end position="178"/>
    </location>
</feature>
<gene>
    <name evidence="3" type="primary">RSBN1L</name>
</gene>
<accession>A0A8C5B6L0</accession>
<reference evidence="3" key="2">
    <citation type="submission" date="2025-09" db="UniProtKB">
        <authorList>
            <consortium name="Ensembl"/>
        </authorList>
    </citation>
    <scope>IDENTIFICATION</scope>
</reference>
<dbReference type="OMA" id="CTHKHKS"/>
<feature type="region of interest" description="Disordered" evidence="2">
    <location>
        <begin position="830"/>
        <end position="1230"/>
    </location>
</feature>
<evidence type="ECO:0000256" key="1">
    <source>
        <dbReference type="ARBA" id="ARBA00010560"/>
    </source>
</evidence>
<name>A0A8C5B6L0_GADMO</name>
<organism evidence="3 4">
    <name type="scientific">Gadus morhua</name>
    <name type="common">Atlantic cod</name>
    <dbReference type="NCBI Taxonomy" id="8049"/>
    <lineage>
        <taxon>Eukaryota</taxon>
        <taxon>Metazoa</taxon>
        <taxon>Chordata</taxon>
        <taxon>Craniata</taxon>
        <taxon>Vertebrata</taxon>
        <taxon>Euteleostomi</taxon>
        <taxon>Actinopterygii</taxon>
        <taxon>Neopterygii</taxon>
        <taxon>Teleostei</taxon>
        <taxon>Neoteleostei</taxon>
        <taxon>Acanthomorphata</taxon>
        <taxon>Zeiogadaria</taxon>
        <taxon>Gadariae</taxon>
        <taxon>Gadiformes</taxon>
        <taxon>Gadoidei</taxon>
        <taxon>Gadidae</taxon>
        <taxon>Gadus</taxon>
    </lineage>
</organism>
<feature type="region of interest" description="Disordered" evidence="2">
    <location>
        <begin position="107"/>
        <end position="188"/>
    </location>
</feature>
<protein>
    <submittedName>
        <fullName evidence="3">Round spermatid basic protein 1 like</fullName>
    </submittedName>
</protein>
<feature type="compositionally biased region" description="Low complexity" evidence="2">
    <location>
        <begin position="84"/>
        <end position="94"/>
    </location>
</feature>
<feature type="compositionally biased region" description="Acidic residues" evidence="2">
    <location>
        <begin position="676"/>
        <end position="686"/>
    </location>
</feature>
<dbReference type="PANTHER" id="PTHR13354">
    <property type="entry name" value="ROUND SPERMATID BASIC PROTEIN 1"/>
    <property type="match status" value="1"/>
</dbReference>